<organism evidence="1 2">
    <name type="scientific">Kosakonia calanthes</name>
    <dbReference type="NCBI Taxonomy" id="3139408"/>
    <lineage>
        <taxon>Bacteria</taxon>
        <taxon>Pseudomonadati</taxon>
        <taxon>Pseudomonadota</taxon>
        <taxon>Gammaproteobacteria</taxon>
        <taxon>Enterobacterales</taxon>
        <taxon>Enterobacteriaceae</taxon>
        <taxon>Kosakonia</taxon>
    </lineage>
</organism>
<dbReference type="EMBL" id="CP151800">
    <property type="protein sequence ID" value="WZV97987.1"/>
    <property type="molecule type" value="Genomic_DNA"/>
</dbReference>
<evidence type="ECO:0000313" key="2">
    <source>
        <dbReference type="Proteomes" id="UP001466893"/>
    </source>
</evidence>
<name>A0ABZ3B456_9ENTR</name>
<accession>A0ABZ3B456</accession>
<protein>
    <recommendedName>
        <fullName evidence="3">HEAT repeat domain-containing protein</fullName>
    </recommendedName>
</protein>
<proteinExistence type="predicted"/>
<evidence type="ECO:0000313" key="1">
    <source>
        <dbReference type="EMBL" id="WZV97987.1"/>
    </source>
</evidence>
<dbReference type="SUPFAM" id="SSF48371">
    <property type="entry name" value="ARM repeat"/>
    <property type="match status" value="1"/>
</dbReference>
<evidence type="ECO:0008006" key="3">
    <source>
        <dbReference type="Google" id="ProtNLM"/>
    </source>
</evidence>
<reference evidence="1 2" key="1">
    <citation type="submission" date="2024-04" db="EMBL/GenBank/DDBJ databases">
        <title>Kosakonia calanthae sp. nov., a halophilic bacterium isolated from leaves of Calanthe tiplacata.</title>
        <authorList>
            <person name="Wu P."/>
        </authorList>
    </citation>
    <scope>NUCLEOTIDE SEQUENCE [LARGE SCALE GENOMIC DNA]</scope>
    <source>
        <strain evidence="1 2">BYX6</strain>
    </source>
</reference>
<dbReference type="Proteomes" id="UP001466893">
    <property type="component" value="Chromosome"/>
</dbReference>
<sequence length="161" mass="18396">MADNQKIIQEYNSLNEEGKFNFLRNFTQPLDRELAKFMLAIATDINGDDDARIEAVKILGLYRGDYDDEFIKKELIIIINNDDFEDDSLIVNCINTLALLSMTDEIIEFALNIIQSDSYILFKGAAFSLLSHNKQHPKAIEALKSLLNDKDYGKSAKRELE</sequence>
<gene>
    <name evidence="1" type="ORF">AAEY27_20480</name>
</gene>
<dbReference type="InterPro" id="IPR016024">
    <property type="entry name" value="ARM-type_fold"/>
</dbReference>
<dbReference type="RefSeq" id="WP_342322617.1">
    <property type="nucleotide sequence ID" value="NZ_CP151800.1"/>
</dbReference>
<keyword evidence="2" id="KW-1185">Reference proteome</keyword>